<gene>
    <name evidence="3" type="ORF">BDW02DRAFT_536964</name>
</gene>
<evidence type="ECO:0000313" key="3">
    <source>
        <dbReference type="EMBL" id="KAF1829121.1"/>
    </source>
</evidence>
<evidence type="ECO:0000256" key="1">
    <source>
        <dbReference type="SAM" id="MobiDB-lite"/>
    </source>
</evidence>
<dbReference type="AlphaFoldDB" id="A0A6A5JY92"/>
<organism evidence="3 4">
    <name type="scientific">Decorospora gaudefroyi</name>
    <dbReference type="NCBI Taxonomy" id="184978"/>
    <lineage>
        <taxon>Eukaryota</taxon>
        <taxon>Fungi</taxon>
        <taxon>Dikarya</taxon>
        <taxon>Ascomycota</taxon>
        <taxon>Pezizomycotina</taxon>
        <taxon>Dothideomycetes</taxon>
        <taxon>Pleosporomycetidae</taxon>
        <taxon>Pleosporales</taxon>
        <taxon>Pleosporineae</taxon>
        <taxon>Pleosporaceae</taxon>
        <taxon>Decorospora</taxon>
    </lineage>
</organism>
<protein>
    <recommendedName>
        <fullName evidence="2">DUF7730 domain-containing protein</fullName>
    </recommendedName>
</protein>
<evidence type="ECO:0000259" key="2">
    <source>
        <dbReference type="Pfam" id="PF24864"/>
    </source>
</evidence>
<accession>A0A6A5JY92</accession>
<dbReference type="PANTHER" id="PTHR42085">
    <property type="entry name" value="F-BOX DOMAIN-CONTAINING PROTEIN"/>
    <property type="match status" value="1"/>
</dbReference>
<dbReference type="InterPro" id="IPR056632">
    <property type="entry name" value="DUF7730"/>
</dbReference>
<dbReference type="Proteomes" id="UP000800040">
    <property type="component" value="Unassembled WGS sequence"/>
</dbReference>
<evidence type="ECO:0000313" key="4">
    <source>
        <dbReference type="Proteomes" id="UP000800040"/>
    </source>
</evidence>
<dbReference type="OrthoDB" id="5397846at2759"/>
<dbReference type="EMBL" id="ML975466">
    <property type="protein sequence ID" value="KAF1829121.1"/>
    <property type="molecule type" value="Genomic_DNA"/>
</dbReference>
<name>A0A6A5JY92_9PLEO</name>
<reference evidence="3" key="1">
    <citation type="submission" date="2020-01" db="EMBL/GenBank/DDBJ databases">
        <authorList>
            <consortium name="DOE Joint Genome Institute"/>
            <person name="Haridas S."/>
            <person name="Albert R."/>
            <person name="Binder M."/>
            <person name="Bloem J."/>
            <person name="Labutti K."/>
            <person name="Salamov A."/>
            <person name="Andreopoulos B."/>
            <person name="Baker S.E."/>
            <person name="Barry K."/>
            <person name="Bills G."/>
            <person name="Bluhm B.H."/>
            <person name="Cannon C."/>
            <person name="Castanera R."/>
            <person name="Culley D.E."/>
            <person name="Daum C."/>
            <person name="Ezra D."/>
            <person name="Gonzalez J.B."/>
            <person name="Henrissat B."/>
            <person name="Kuo A."/>
            <person name="Liang C."/>
            <person name="Lipzen A."/>
            <person name="Lutzoni F."/>
            <person name="Magnuson J."/>
            <person name="Mondo S."/>
            <person name="Nolan M."/>
            <person name="Ohm R."/>
            <person name="Pangilinan J."/>
            <person name="Park H.-J."/>
            <person name="Ramirez L."/>
            <person name="Alfaro M."/>
            <person name="Sun H."/>
            <person name="Tritt A."/>
            <person name="Yoshinaga Y."/>
            <person name="Zwiers L.-H."/>
            <person name="Turgeon B.G."/>
            <person name="Goodwin S.B."/>
            <person name="Spatafora J.W."/>
            <person name="Crous P.W."/>
            <person name="Grigoriev I.V."/>
        </authorList>
    </citation>
    <scope>NUCLEOTIDE SEQUENCE</scope>
    <source>
        <strain evidence="3">P77</strain>
    </source>
</reference>
<keyword evidence="4" id="KW-1185">Reference proteome</keyword>
<dbReference type="InterPro" id="IPR038883">
    <property type="entry name" value="AN11006-like"/>
</dbReference>
<proteinExistence type="predicted"/>
<feature type="region of interest" description="Disordered" evidence="1">
    <location>
        <begin position="306"/>
        <end position="326"/>
    </location>
</feature>
<dbReference type="Pfam" id="PF24864">
    <property type="entry name" value="DUF7730"/>
    <property type="match status" value="1"/>
</dbReference>
<sequence length="326" mass="36387">MSDLAAPAETFASGRYCKRKRTQITYRLEELDVSDSESDFESPQAKKPKAKIVSRRLPKRKIFPFMALPAEIRDIIYGYALTDPSGIHLFATIKNRRRTTERVSAACHSAVFFKGGLAYIHINSKDRATYEARVPLNPSLLAVSKQIHQESVDILYGNELIFANSLALYAYMIHLPPASAQRLKRIRILGWGQGLRTTAYNHACFAVLRCATNIAALHIDAPIGSYRSPKGGSEQLYRDAFPWLEAVGTVKGRADAALDVLHLGEECLCEAGHLYQVLRPSRSHGERTLAFKEALRKLLETQQKRSMAPKSVVKKRKMAMGGVGDE</sequence>
<feature type="domain" description="DUF7730" evidence="2">
    <location>
        <begin position="65"/>
        <end position="190"/>
    </location>
</feature>
<dbReference type="PANTHER" id="PTHR42085:SF8">
    <property type="entry name" value="F-BOX DOMAIN-CONTAINING PROTEIN"/>
    <property type="match status" value="1"/>
</dbReference>